<dbReference type="Proteomes" id="UP001204579">
    <property type="component" value="Unassembled WGS sequence"/>
</dbReference>
<dbReference type="CDD" id="cd07383">
    <property type="entry name" value="MPP_Dcr2"/>
    <property type="match status" value="1"/>
</dbReference>
<accession>A0AAW5N5V7</accession>
<evidence type="ECO:0000313" key="9">
    <source>
        <dbReference type="Proteomes" id="UP001204579"/>
    </source>
</evidence>
<evidence type="ECO:0000256" key="3">
    <source>
        <dbReference type="ARBA" id="ARBA00019758"/>
    </source>
</evidence>
<dbReference type="InterPro" id="IPR017946">
    <property type="entry name" value="PLC-like_Pdiesterase_TIM-brl"/>
</dbReference>
<dbReference type="PANTHER" id="PTHR32440">
    <property type="entry name" value="PHOSPHATASE DCR2-RELATED-RELATED"/>
    <property type="match status" value="1"/>
</dbReference>
<feature type="signal peptide" evidence="6">
    <location>
        <begin position="1"/>
        <end position="19"/>
    </location>
</feature>
<dbReference type="EMBL" id="JANRHJ010000002">
    <property type="protein sequence ID" value="MCR8872764.1"/>
    <property type="molecule type" value="Genomic_DNA"/>
</dbReference>
<comment type="caution">
    <text evidence="8">The sequence shown here is derived from an EMBL/GenBank/DDBJ whole genome shotgun (WGS) entry which is preliminary data.</text>
</comment>
<comment type="catalytic activity">
    <reaction evidence="1">
        <text>a 1,2-diacyl-sn-glycero-3-phospho-(1D-myo-inositol) = 1D-myo-inositol 1,2-cyclic phosphate + a 1,2-diacyl-sn-glycerol</text>
        <dbReference type="Rhea" id="RHEA:17093"/>
        <dbReference type="ChEBI" id="CHEBI:17815"/>
        <dbReference type="ChEBI" id="CHEBI:57880"/>
        <dbReference type="ChEBI" id="CHEBI:58484"/>
        <dbReference type="EC" id="4.6.1.13"/>
    </reaction>
</comment>
<feature type="domain" description="Phosphatidylinositol-specific phospholipase C X" evidence="7">
    <location>
        <begin position="626"/>
        <end position="767"/>
    </location>
</feature>
<evidence type="ECO:0000256" key="5">
    <source>
        <dbReference type="ARBA" id="ARBA00030782"/>
    </source>
</evidence>
<evidence type="ECO:0000256" key="2">
    <source>
        <dbReference type="ARBA" id="ARBA00012581"/>
    </source>
</evidence>
<keyword evidence="9" id="KW-1185">Reference proteome</keyword>
<evidence type="ECO:0000256" key="1">
    <source>
        <dbReference type="ARBA" id="ARBA00001316"/>
    </source>
</evidence>
<dbReference type="Gene3D" id="3.20.20.190">
    <property type="entry name" value="Phosphatidylinositol (PI) phosphodiesterase"/>
    <property type="match status" value="1"/>
</dbReference>
<evidence type="ECO:0000259" key="7">
    <source>
        <dbReference type="SMART" id="SM00148"/>
    </source>
</evidence>
<proteinExistence type="predicted"/>
<dbReference type="InterPro" id="IPR004843">
    <property type="entry name" value="Calcineurin-like_PHP"/>
</dbReference>
<name>A0AAW5N5V7_9BACT</name>
<dbReference type="SUPFAM" id="SSF51695">
    <property type="entry name" value="PLC-like phosphodiesterases"/>
    <property type="match status" value="1"/>
</dbReference>
<evidence type="ECO:0000256" key="4">
    <source>
        <dbReference type="ARBA" id="ARBA00030474"/>
    </source>
</evidence>
<protein>
    <recommendedName>
        <fullName evidence="3">1-phosphatidylinositol phosphodiesterase</fullName>
        <ecNumber evidence="2">4.6.1.13</ecNumber>
    </recommendedName>
    <alternativeName>
        <fullName evidence="4">Phosphatidylinositol diacylglycerol-lyase</fullName>
    </alternativeName>
    <alternativeName>
        <fullName evidence="5">Phosphatidylinositol-specific phospholipase C</fullName>
    </alternativeName>
</protein>
<evidence type="ECO:0000313" key="8">
    <source>
        <dbReference type="EMBL" id="MCR8872764.1"/>
    </source>
</evidence>
<dbReference type="PANTHER" id="PTHR32440:SF11">
    <property type="entry name" value="METALLOPHOSPHOESTERASE DOMAIN-CONTAINING PROTEIN"/>
    <property type="match status" value="1"/>
</dbReference>
<feature type="chain" id="PRO_5043689190" description="1-phosphatidylinositol phosphodiesterase" evidence="6">
    <location>
        <begin position="20"/>
        <end position="903"/>
    </location>
</feature>
<organism evidence="8 9">
    <name type="scientific">Phocaeicola barnesiae</name>
    <dbReference type="NCBI Taxonomy" id="376804"/>
    <lineage>
        <taxon>Bacteria</taxon>
        <taxon>Pseudomonadati</taxon>
        <taxon>Bacteroidota</taxon>
        <taxon>Bacteroidia</taxon>
        <taxon>Bacteroidales</taxon>
        <taxon>Bacteroidaceae</taxon>
        <taxon>Phocaeicola</taxon>
    </lineage>
</organism>
<dbReference type="SUPFAM" id="SSF56300">
    <property type="entry name" value="Metallo-dependent phosphatases"/>
    <property type="match status" value="2"/>
</dbReference>
<keyword evidence="6" id="KW-0732">Signal</keyword>
<dbReference type="RefSeq" id="WP_258335246.1">
    <property type="nucleotide sequence ID" value="NZ_JANRHJ010000002.1"/>
</dbReference>
<dbReference type="GO" id="GO:0006629">
    <property type="term" value="P:lipid metabolic process"/>
    <property type="evidence" value="ECO:0007669"/>
    <property type="project" value="InterPro"/>
</dbReference>
<dbReference type="GO" id="GO:0004436">
    <property type="term" value="F:phosphatidylinositol diacylglycerol-lyase activity"/>
    <property type="evidence" value="ECO:0007669"/>
    <property type="project" value="UniProtKB-EC"/>
</dbReference>
<dbReference type="InterPro" id="IPR029052">
    <property type="entry name" value="Metallo-depent_PP-like"/>
</dbReference>
<evidence type="ECO:0000256" key="6">
    <source>
        <dbReference type="SAM" id="SignalP"/>
    </source>
</evidence>
<dbReference type="GO" id="GO:0005737">
    <property type="term" value="C:cytoplasm"/>
    <property type="evidence" value="ECO:0007669"/>
    <property type="project" value="TreeGrafter"/>
</dbReference>
<gene>
    <name evidence="8" type="ORF">NW209_01805</name>
</gene>
<reference evidence="8 9" key="1">
    <citation type="submission" date="2022-08" db="EMBL/GenBank/DDBJ databases">
        <authorList>
            <person name="Zeman M."/>
            <person name="Kubasova T."/>
        </authorList>
    </citation>
    <scope>NUCLEOTIDE SEQUENCE [LARGE SCALE GENOMIC DNA]</scope>
    <source>
        <strain evidence="8 9">ET62</strain>
    </source>
</reference>
<dbReference type="AlphaFoldDB" id="A0AAW5N5V7"/>
<dbReference type="GO" id="GO:0008081">
    <property type="term" value="F:phosphoric diester hydrolase activity"/>
    <property type="evidence" value="ECO:0007669"/>
    <property type="project" value="InterPro"/>
</dbReference>
<dbReference type="Gene3D" id="3.60.21.10">
    <property type="match status" value="2"/>
</dbReference>
<dbReference type="EC" id="4.6.1.13" evidence="2"/>
<dbReference type="SMART" id="SM00148">
    <property type="entry name" value="PLCXc"/>
    <property type="match status" value="1"/>
</dbReference>
<dbReference type="Pfam" id="PF00149">
    <property type="entry name" value="Metallophos"/>
    <property type="match status" value="2"/>
</dbReference>
<sequence>MRNLWATWMALCIVLVANAQELHFRDNGTFKIVQFTDTHFCPMKTESDVAIDVIRKTVAAEKPDVLVLTGDVVTGEPAAEGWKRVLSVLDETEIPYILMNGNHDTEQDLSYQEITRLITSATNCLNEVNDKGELSDRILEVKDKQGISTEALIYCLDSHSNSLLSQVGGYAWINYDQIAWYRDQSNRYKAQNGGEPIPALAFFHIPLVEYTEAFNQREGAFSGIRLERECPADINSGMFGAMLEQGDVMGVFTGHDHDNDYVASYKGITLGYGRFSGGKTTYIDLQPGARVITLYEGRKEFTSYIRLQDGRIIDKLNSKARPERDITFAVVADLHFDLLPESDQYYHVRALNNLENNFVWPNGTPCFQGDTLKRLDCVAIAGDIFDKALDETHSLYKERYHQANGEDDKKIKYPVFPGFGNHDIDPVSKKPADNLAGRKMNLAYMDSVLQAKLAKGEILSVDPESRAYSWNIEDVHFVQMHTYAGDDHYCKGNSLEWLENDLRLYAAGGTPVVYIQHYGFDKWAIKWWPKDKREALFDLLDQYNVVGFFVGHTHVPSIESYRGYTIFQVNNAWPDEDGNGSFAVARLKGNTFAVATCRWTDGEGNFEVIAPYITPENTVGEWMKRIDGKTRMCKLSIPATHDSGALEGGKLLQTQDVSLEEQLNIGIRGFDIRLKAEDDELRVYHGTARQSITWEKDVLPLFLDFLKKHPSETLVVSVKCEGGSKEEYKRLLSESISNEAYQQYFVDKFRADITLDECRGRIFFVHRDEVMENYPGVYCYGWEDNVTCDMTIRGSNGKEALVSLQDEYQHRYAGKAPYKMATTLKNMMAAMHEEENSNKWFISFASATAFPKDGPKDFSDKVNPGLAHEIQGLYKGFGIVLIDFAGTSDGQELVKRLIGSNFK</sequence>
<dbReference type="InterPro" id="IPR000909">
    <property type="entry name" value="PLipase_C_PInositol-sp_X_dom"/>
</dbReference>
<dbReference type="PROSITE" id="PS50007">
    <property type="entry name" value="PIPLC_X_DOMAIN"/>
    <property type="match status" value="1"/>
</dbReference>